<accession>A0A1R4HHL1</accession>
<dbReference type="AlphaFoldDB" id="A0A1R4HHL1"/>
<dbReference type="InterPro" id="IPR041705">
    <property type="entry name" value="PIN_Sll0205"/>
</dbReference>
<keyword evidence="3" id="KW-1185">Reference proteome</keyword>
<evidence type="ECO:0000313" key="3">
    <source>
        <dbReference type="Proteomes" id="UP000195442"/>
    </source>
</evidence>
<dbReference type="CDD" id="cd09872">
    <property type="entry name" value="PIN_Sll0205-like"/>
    <property type="match status" value="1"/>
</dbReference>
<dbReference type="InterPro" id="IPR002716">
    <property type="entry name" value="PIN_dom"/>
</dbReference>
<evidence type="ECO:0000259" key="1">
    <source>
        <dbReference type="Pfam" id="PF01850"/>
    </source>
</evidence>
<dbReference type="InterPro" id="IPR029060">
    <property type="entry name" value="PIN-like_dom_sf"/>
</dbReference>
<name>A0A1R4HHL1_9GAMM</name>
<protein>
    <submittedName>
        <fullName evidence="2">PilT protein domain protein</fullName>
    </submittedName>
</protein>
<dbReference type="SUPFAM" id="SSF88723">
    <property type="entry name" value="PIN domain-like"/>
    <property type="match status" value="1"/>
</dbReference>
<dbReference type="Pfam" id="PF01850">
    <property type="entry name" value="PIN"/>
    <property type="match status" value="1"/>
</dbReference>
<dbReference type="EMBL" id="FUKJ01000435">
    <property type="protein sequence ID" value="SJM95726.1"/>
    <property type="molecule type" value="Genomic_DNA"/>
</dbReference>
<organism evidence="2 3">
    <name type="scientific">Crenothrix polyspora</name>
    <dbReference type="NCBI Taxonomy" id="360316"/>
    <lineage>
        <taxon>Bacteria</taxon>
        <taxon>Pseudomonadati</taxon>
        <taxon>Pseudomonadota</taxon>
        <taxon>Gammaproteobacteria</taxon>
        <taxon>Methylococcales</taxon>
        <taxon>Crenotrichaceae</taxon>
        <taxon>Crenothrix</taxon>
    </lineage>
</organism>
<reference evidence="3" key="1">
    <citation type="submission" date="2017-02" db="EMBL/GenBank/DDBJ databases">
        <authorList>
            <person name="Daims H."/>
        </authorList>
    </citation>
    <scope>NUCLEOTIDE SEQUENCE [LARGE SCALE GENOMIC DNA]</scope>
</reference>
<dbReference type="Proteomes" id="UP000195442">
    <property type="component" value="Unassembled WGS sequence"/>
</dbReference>
<dbReference type="OrthoDB" id="9798990at2"/>
<feature type="domain" description="PIN" evidence="1">
    <location>
        <begin position="2"/>
        <end position="124"/>
    </location>
</feature>
<gene>
    <name evidence="2" type="ORF">CRENPOLYSF2_70004</name>
</gene>
<dbReference type="PANTHER" id="PTHR36173:SF1">
    <property type="entry name" value="RIBONUCLEASE VAPC22"/>
    <property type="match status" value="1"/>
</dbReference>
<evidence type="ECO:0000313" key="2">
    <source>
        <dbReference type="EMBL" id="SJM95726.1"/>
    </source>
</evidence>
<sequence>MILLDTHIWIWWVHGDKRLTSDYTELLQTHEKTGLGVSIISCWEIAKLVEYQRLLLPCPINEWLTQALAYPNIQLLNITPQIAIESTQLPQPFHRDPADQLIVATARVYGCQLMSLDGKIRNYPHIDLLPSSLV</sequence>
<proteinExistence type="predicted"/>
<dbReference type="PANTHER" id="PTHR36173">
    <property type="entry name" value="RIBONUCLEASE VAPC16-RELATED"/>
    <property type="match status" value="1"/>
</dbReference>
<dbReference type="Gene3D" id="3.40.50.1010">
    <property type="entry name" value="5'-nuclease"/>
    <property type="match status" value="1"/>
</dbReference>
<dbReference type="InterPro" id="IPR052919">
    <property type="entry name" value="TA_system_RNase"/>
</dbReference>